<comment type="caution">
    <text evidence="1">The sequence shown here is derived from an EMBL/GenBank/DDBJ whole genome shotgun (WGS) entry which is preliminary data.</text>
</comment>
<dbReference type="EMBL" id="JAXOVC010000002">
    <property type="protein sequence ID" value="KAK4505578.1"/>
    <property type="molecule type" value="Genomic_DNA"/>
</dbReference>
<dbReference type="Proteomes" id="UP001305779">
    <property type="component" value="Unassembled WGS sequence"/>
</dbReference>
<protein>
    <submittedName>
        <fullName evidence="1">Uncharacterized protein</fullName>
    </submittedName>
</protein>
<reference evidence="1 2" key="1">
    <citation type="journal article" date="2023" name="G3 (Bethesda)">
        <title>A chromosome-level genome assembly of Zasmidium syzygii isolated from banana leaves.</title>
        <authorList>
            <person name="van Westerhoven A.C."/>
            <person name="Mehrabi R."/>
            <person name="Talebi R."/>
            <person name="Steentjes M.B.F."/>
            <person name="Corcolon B."/>
            <person name="Chong P.A."/>
            <person name="Kema G.H.J."/>
            <person name="Seidl M.F."/>
        </authorList>
    </citation>
    <scope>NUCLEOTIDE SEQUENCE [LARGE SCALE GENOMIC DNA]</scope>
    <source>
        <strain evidence="1 2">P124</strain>
    </source>
</reference>
<dbReference type="InterPro" id="IPR034627">
    <property type="entry name" value="Irc6"/>
</dbReference>
<organism evidence="1 2">
    <name type="scientific">Zasmidium cellare</name>
    <name type="common">Wine cellar mold</name>
    <name type="synonym">Racodium cellare</name>
    <dbReference type="NCBI Taxonomy" id="395010"/>
    <lineage>
        <taxon>Eukaryota</taxon>
        <taxon>Fungi</taxon>
        <taxon>Dikarya</taxon>
        <taxon>Ascomycota</taxon>
        <taxon>Pezizomycotina</taxon>
        <taxon>Dothideomycetes</taxon>
        <taxon>Dothideomycetidae</taxon>
        <taxon>Mycosphaerellales</taxon>
        <taxon>Mycosphaerellaceae</taxon>
        <taxon>Zasmidium</taxon>
    </lineage>
</organism>
<sequence length="307" mass="33911">MDIKNSRRILLLGTREAGALDIVKDLTGSAPSPDINGSTAGLTHEWDVQTQYYTAKVPIWVDEVPDIESWKAEFLKAEAKEVVDAVGAWIFCFEPQKDGMIISEEVGNAMKGIQEVVERHGTFGSEVVFLAVAKAGVGKKEVAVGQGQEEQEDKCMEYGFEYICYGAEGKNEFGEKVGFERLKEALEANEWTAAGDEDDELDLDDLDFDIDDEDIGGFGREEAEMTAELFGMKAALNRDDDDDEFDPAAEDFVGSTLPEQAGQVEDLNRMMGKLMAVKEQSEGLPEAQRKRMAAKAVRDIMKENPDV</sequence>
<dbReference type="PANTHER" id="PTHR28043:SF1">
    <property type="entry name" value="INCREASED RECOMBINATION CENTERS PROTEIN 6"/>
    <property type="match status" value="1"/>
</dbReference>
<dbReference type="Gene3D" id="3.40.50.11960">
    <property type="match status" value="1"/>
</dbReference>
<accession>A0ABR0EWM8</accession>
<keyword evidence="2" id="KW-1185">Reference proteome</keyword>
<gene>
    <name evidence="1" type="ORF">PRZ48_003541</name>
</gene>
<proteinExistence type="predicted"/>
<evidence type="ECO:0000313" key="1">
    <source>
        <dbReference type="EMBL" id="KAK4505578.1"/>
    </source>
</evidence>
<evidence type="ECO:0000313" key="2">
    <source>
        <dbReference type="Proteomes" id="UP001305779"/>
    </source>
</evidence>
<dbReference type="PANTHER" id="PTHR28043">
    <property type="entry name" value="INCREASED RECOMBINATION CENTERS PROTEIN 6"/>
    <property type="match status" value="1"/>
</dbReference>
<dbReference type="Pfam" id="PF10199">
    <property type="entry name" value="Adaptin_binding"/>
    <property type="match status" value="1"/>
</dbReference>
<name>A0ABR0EWM8_ZASCE</name>